<keyword evidence="2" id="KW-1185">Reference proteome</keyword>
<dbReference type="EMBL" id="CP036434">
    <property type="protein sequence ID" value="QDV09647.1"/>
    <property type="molecule type" value="Genomic_DNA"/>
</dbReference>
<dbReference type="Proteomes" id="UP000320390">
    <property type="component" value="Chromosome"/>
</dbReference>
<proteinExistence type="predicted"/>
<sequence length="48" mass="5095">MVGCPLALTAPMVPGLYDVALEMLDGERVLTEVQVTAGEETPLVIRVP</sequence>
<name>A0A518EZY3_9BACT</name>
<accession>A0A518EZY3</accession>
<organism evidence="1 2">
    <name type="scientific">Saltatorellus ferox</name>
    <dbReference type="NCBI Taxonomy" id="2528018"/>
    <lineage>
        <taxon>Bacteria</taxon>
        <taxon>Pseudomonadati</taxon>
        <taxon>Planctomycetota</taxon>
        <taxon>Planctomycetia</taxon>
        <taxon>Planctomycetia incertae sedis</taxon>
        <taxon>Saltatorellus</taxon>
    </lineage>
</organism>
<dbReference type="AlphaFoldDB" id="A0A518EZY3"/>
<evidence type="ECO:0000313" key="2">
    <source>
        <dbReference type="Proteomes" id="UP000320390"/>
    </source>
</evidence>
<protein>
    <submittedName>
        <fullName evidence="1">Uncharacterized protein</fullName>
    </submittedName>
</protein>
<evidence type="ECO:0000313" key="1">
    <source>
        <dbReference type="EMBL" id="QDV09647.1"/>
    </source>
</evidence>
<gene>
    <name evidence="1" type="ORF">Poly30_52050</name>
</gene>
<reference evidence="1 2" key="1">
    <citation type="submission" date="2019-02" db="EMBL/GenBank/DDBJ databases">
        <title>Deep-cultivation of Planctomycetes and their phenomic and genomic characterization uncovers novel biology.</title>
        <authorList>
            <person name="Wiegand S."/>
            <person name="Jogler M."/>
            <person name="Boedeker C."/>
            <person name="Pinto D."/>
            <person name="Vollmers J."/>
            <person name="Rivas-Marin E."/>
            <person name="Kohn T."/>
            <person name="Peeters S.H."/>
            <person name="Heuer A."/>
            <person name="Rast P."/>
            <person name="Oberbeckmann S."/>
            <person name="Bunk B."/>
            <person name="Jeske O."/>
            <person name="Meyerdierks A."/>
            <person name="Storesund J.E."/>
            <person name="Kallscheuer N."/>
            <person name="Luecker S."/>
            <person name="Lage O.M."/>
            <person name="Pohl T."/>
            <person name="Merkel B.J."/>
            <person name="Hornburger P."/>
            <person name="Mueller R.-W."/>
            <person name="Bruemmer F."/>
            <person name="Labrenz M."/>
            <person name="Spormann A.M."/>
            <person name="Op den Camp H."/>
            <person name="Overmann J."/>
            <person name="Amann R."/>
            <person name="Jetten M.S.M."/>
            <person name="Mascher T."/>
            <person name="Medema M.H."/>
            <person name="Devos D.P."/>
            <person name="Kaster A.-K."/>
            <person name="Ovreas L."/>
            <person name="Rohde M."/>
            <person name="Galperin M.Y."/>
            <person name="Jogler C."/>
        </authorList>
    </citation>
    <scope>NUCLEOTIDE SEQUENCE [LARGE SCALE GENOMIC DNA]</scope>
    <source>
        <strain evidence="1 2">Poly30</strain>
    </source>
</reference>